<name>A0A917HYF0_9FLAO</name>
<evidence type="ECO:0000313" key="3">
    <source>
        <dbReference type="Proteomes" id="UP000633278"/>
    </source>
</evidence>
<keyword evidence="1" id="KW-1133">Transmembrane helix</keyword>
<evidence type="ECO:0000313" key="2">
    <source>
        <dbReference type="EMBL" id="GGG97693.1"/>
    </source>
</evidence>
<reference evidence="2" key="2">
    <citation type="submission" date="2020-09" db="EMBL/GenBank/DDBJ databases">
        <authorList>
            <person name="Sun Q."/>
            <person name="Zhou Y."/>
        </authorList>
    </citation>
    <scope>NUCLEOTIDE SEQUENCE</scope>
    <source>
        <strain evidence="2">CGMCC 1.15763</strain>
    </source>
</reference>
<dbReference type="AlphaFoldDB" id="A0A917HYF0"/>
<organism evidence="2 3">
    <name type="scientific">Polaribacter pacificus</name>
    <dbReference type="NCBI Taxonomy" id="1775173"/>
    <lineage>
        <taxon>Bacteria</taxon>
        <taxon>Pseudomonadati</taxon>
        <taxon>Bacteroidota</taxon>
        <taxon>Flavobacteriia</taxon>
        <taxon>Flavobacteriales</taxon>
        <taxon>Flavobacteriaceae</taxon>
    </lineage>
</organism>
<keyword evidence="1" id="KW-0812">Transmembrane</keyword>
<evidence type="ECO:0000256" key="1">
    <source>
        <dbReference type="SAM" id="Phobius"/>
    </source>
</evidence>
<protein>
    <submittedName>
        <fullName evidence="2">Uncharacterized protein</fullName>
    </submittedName>
</protein>
<dbReference type="RefSeq" id="WP_188598670.1">
    <property type="nucleotide sequence ID" value="NZ_BMJW01000002.1"/>
</dbReference>
<comment type="caution">
    <text evidence="2">The sequence shown here is derived from an EMBL/GenBank/DDBJ whole genome shotgun (WGS) entry which is preliminary data.</text>
</comment>
<proteinExistence type="predicted"/>
<gene>
    <name evidence="2" type="ORF">GCM10011416_14670</name>
</gene>
<dbReference type="Proteomes" id="UP000633278">
    <property type="component" value="Unassembled WGS sequence"/>
</dbReference>
<accession>A0A917HYF0</accession>
<dbReference type="EMBL" id="BMJW01000002">
    <property type="protein sequence ID" value="GGG97693.1"/>
    <property type="molecule type" value="Genomic_DNA"/>
</dbReference>
<reference evidence="2" key="1">
    <citation type="journal article" date="2014" name="Int. J. Syst. Evol. Microbiol.">
        <title>Complete genome sequence of Corynebacterium casei LMG S-19264T (=DSM 44701T), isolated from a smear-ripened cheese.</title>
        <authorList>
            <consortium name="US DOE Joint Genome Institute (JGI-PGF)"/>
            <person name="Walter F."/>
            <person name="Albersmeier A."/>
            <person name="Kalinowski J."/>
            <person name="Ruckert C."/>
        </authorList>
    </citation>
    <scope>NUCLEOTIDE SEQUENCE</scope>
    <source>
        <strain evidence="2">CGMCC 1.15763</strain>
    </source>
</reference>
<feature type="transmembrane region" description="Helical" evidence="1">
    <location>
        <begin position="62"/>
        <end position="78"/>
    </location>
</feature>
<feature type="transmembrane region" description="Helical" evidence="1">
    <location>
        <begin position="35"/>
        <end position="55"/>
    </location>
</feature>
<keyword evidence="3" id="KW-1185">Reference proteome</keyword>
<sequence length="114" mass="13132">MKRKLFILFRVLLVLILIGKVSNWFLNYSDETNQFLSTSMFTCIGFSYLAGGFIWDNRLTNIIFICCGLYLIIMNFVPDFYSKPIIGIVCILTPLIIARFTPEESEDASLIQDE</sequence>
<keyword evidence="1" id="KW-0472">Membrane</keyword>